<dbReference type="Gene3D" id="3.40.190.10">
    <property type="entry name" value="Periplasmic binding protein-like II"/>
    <property type="match status" value="1"/>
</dbReference>
<evidence type="ECO:0000259" key="1">
    <source>
        <dbReference type="Pfam" id="PF00496"/>
    </source>
</evidence>
<dbReference type="InterPro" id="IPR039424">
    <property type="entry name" value="SBP_5"/>
</dbReference>
<protein>
    <submittedName>
        <fullName evidence="2">Oligopeptide transport system substrate-binding protein</fullName>
    </submittedName>
</protein>
<dbReference type="PIRSF" id="PIRSF002741">
    <property type="entry name" value="MppA"/>
    <property type="match status" value="1"/>
</dbReference>
<dbReference type="AlphaFoldDB" id="A0A1H1NY33"/>
<dbReference type="CDD" id="cd00995">
    <property type="entry name" value="PBP2_NikA_DppA_OppA_like"/>
    <property type="match status" value="1"/>
</dbReference>
<keyword evidence="3" id="KW-1185">Reference proteome</keyword>
<gene>
    <name evidence="2" type="ORF">SAMN04489812_0693</name>
</gene>
<accession>A0A1H1NY33</accession>
<organism evidence="2 3">
    <name type="scientific">Microlunatus soli</name>
    <dbReference type="NCBI Taxonomy" id="630515"/>
    <lineage>
        <taxon>Bacteria</taxon>
        <taxon>Bacillati</taxon>
        <taxon>Actinomycetota</taxon>
        <taxon>Actinomycetes</taxon>
        <taxon>Propionibacteriales</taxon>
        <taxon>Propionibacteriaceae</taxon>
        <taxon>Microlunatus</taxon>
    </lineage>
</organism>
<dbReference type="Gene3D" id="3.90.76.10">
    <property type="entry name" value="Dipeptide-binding Protein, Domain 1"/>
    <property type="match status" value="1"/>
</dbReference>
<evidence type="ECO:0000313" key="2">
    <source>
        <dbReference type="EMBL" id="SDS03852.1"/>
    </source>
</evidence>
<dbReference type="SUPFAM" id="SSF53850">
    <property type="entry name" value="Periplasmic binding protein-like II"/>
    <property type="match status" value="1"/>
</dbReference>
<dbReference type="GO" id="GO:0043190">
    <property type="term" value="C:ATP-binding cassette (ABC) transporter complex"/>
    <property type="evidence" value="ECO:0007669"/>
    <property type="project" value="InterPro"/>
</dbReference>
<dbReference type="Proteomes" id="UP000199103">
    <property type="component" value="Chromosome I"/>
</dbReference>
<dbReference type="GO" id="GO:0042597">
    <property type="term" value="C:periplasmic space"/>
    <property type="evidence" value="ECO:0007669"/>
    <property type="project" value="UniProtKB-ARBA"/>
</dbReference>
<dbReference type="Pfam" id="PF00496">
    <property type="entry name" value="SBP_bac_5"/>
    <property type="match status" value="1"/>
</dbReference>
<dbReference type="GO" id="GO:1904680">
    <property type="term" value="F:peptide transmembrane transporter activity"/>
    <property type="evidence" value="ECO:0007669"/>
    <property type="project" value="TreeGrafter"/>
</dbReference>
<dbReference type="PANTHER" id="PTHR30290:SF83">
    <property type="entry name" value="ABC TRANSPORTER SUBSTRATE-BINDING PROTEIN"/>
    <property type="match status" value="1"/>
</dbReference>
<dbReference type="Gene3D" id="3.10.105.10">
    <property type="entry name" value="Dipeptide-binding Protein, Domain 3"/>
    <property type="match status" value="1"/>
</dbReference>
<dbReference type="GO" id="GO:0015833">
    <property type="term" value="P:peptide transport"/>
    <property type="evidence" value="ECO:0007669"/>
    <property type="project" value="TreeGrafter"/>
</dbReference>
<proteinExistence type="predicted"/>
<name>A0A1H1NY33_9ACTN</name>
<dbReference type="RefSeq" id="WP_197679978.1">
    <property type="nucleotide sequence ID" value="NZ_LT629772.1"/>
</dbReference>
<dbReference type="STRING" id="630515.SAMN04489812_0693"/>
<sequence length="554" mass="60124">MTGRSGSGTGWAGNRSGESGRWSARIVTARIAAAGIAMVLVLAGCSSGGGGGTEDGARAISIATDDPVTLNPLRQTIAFDQTMVLFAPLTSMDKDNKLQYVAAESVESDDATTWTIKLRKGWTFQNGEKVTADSYIKAWNYEAYGPHAWENSGQLANIVGYDRLNPAKGKPKTDELSGLKKVDALTFTVKLQSPDGQFPVQLSQAQTGFFPLPAAAYDDLDAFAHKPIGNGPFEMQGSYQENQPITMKAWSGYQGPKPTVDKITFKPYTDMTTAYTDVQAGSTDIVFVPASRMNQVMTDFGDRAHVFQGLGMNYLGLPLWDKRFADKRVREAISMAIDRQAVSKAIYGGIWEPATALTPPGEPGTPKGLCGELCEFHPDKAKQRLAEAGGWTGKMEIVYPGGAGLDDLYNAYANQLRQNLGIKDVVATPTTDFPEFQGRRNSRDLNGPYFARWGALYASQQNTLRSFYLKSGGCVNCIPYYSDDVAAAIAKADAELDRAQAIKDYVAVQKMIMKEFPAPPMFFEKYTYATSTRVTGLVEAGGNIDLTQTQIGDS</sequence>
<dbReference type="PANTHER" id="PTHR30290">
    <property type="entry name" value="PERIPLASMIC BINDING COMPONENT OF ABC TRANSPORTER"/>
    <property type="match status" value="1"/>
</dbReference>
<evidence type="ECO:0000313" key="3">
    <source>
        <dbReference type="Proteomes" id="UP000199103"/>
    </source>
</evidence>
<feature type="domain" description="Solute-binding protein family 5" evidence="1">
    <location>
        <begin position="100"/>
        <end position="472"/>
    </location>
</feature>
<dbReference type="InterPro" id="IPR030678">
    <property type="entry name" value="Peptide/Ni-bd"/>
</dbReference>
<dbReference type="InterPro" id="IPR000914">
    <property type="entry name" value="SBP_5_dom"/>
</dbReference>
<dbReference type="EMBL" id="LT629772">
    <property type="protein sequence ID" value="SDS03852.1"/>
    <property type="molecule type" value="Genomic_DNA"/>
</dbReference>
<reference evidence="2 3" key="1">
    <citation type="submission" date="2016-10" db="EMBL/GenBank/DDBJ databases">
        <authorList>
            <person name="de Groot N.N."/>
        </authorList>
    </citation>
    <scope>NUCLEOTIDE SEQUENCE [LARGE SCALE GENOMIC DNA]</scope>
    <source>
        <strain evidence="2 3">DSM 21800</strain>
    </source>
</reference>